<keyword evidence="4" id="KW-0802">TPR repeat</keyword>
<name>A0A840ETM7_9FLAO</name>
<comment type="subcellular location">
    <subcellularLocation>
        <location evidence="1">Cell outer membrane</location>
    </subcellularLocation>
</comment>
<evidence type="ECO:0000259" key="7">
    <source>
        <dbReference type="PROSITE" id="PS51123"/>
    </source>
</evidence>
<dbReference type="SUPFAM" id="SSF82171">
    <property type="entry name" value="DPP6 N-terminal domain-like"/>
    <property type="match status" value="1"/>
</dbReference>
<dbReference type="Gene3D" id="3.30.1330.60">
    <property type="entry name" value="OmpA-like domain"/>
    <property type="match status" value="1"/>
</dbReference>
<feature type="signal peptide" evidence="6">
    <location>
        <begin position="1"/>
        <end position="20"/>
    </location>
</feature>
<dbReference type="SUPFAM" id="SSF48452">
    <property type="entry name" value="TPR-like"/>
    <property type="match status" value="1"/>
</dbReference>
<dbReference type="PANTHER" id="PTHR30329">
    <property type="entry name" value="STATOR ELEMENT OF FLAGELLAR MOTOR COMPLEX"/>
    <property type="match status" value="1"/>
</dbReference>
<feature type="chain" id="PRO_5032896198" evidence="6">
    <location>
        <begin position="21"/>
        <end position="621"/>
    </location>
</feature>
<gene>
    <name evidence="8" type="ORF">GGR32_000531</name>
</gene>
<dbReference type="Gene3D" id="2.120.10.30">
    <property type="entry name" value="TolB, C-terminal domain"/>
    <property type="match status" value="1"/>
</dbReference>
<dbReference type="CDD" id="cd07185">
    <property type="entry name" value="OmpA_C-like"/>
    <property type="match status" value="1"/>
</dbReference>
<dbReference type="InterPro" id="IPR006665">
    <property type="entry name" value="OmpA-like"/>
</dbReference>
<dbReference type="EMBL" id="JACIFO010000002">
    <property type="protein sequence ID" value="MBB4118257.1"/>
    <property type="molecule type" value="Genomic_DNA"/>
</dbReference>
<dbReference type="InterPro" id="IPR050330">
    <property type="entry name" value="Bact_OuterMem_StrucFunc"/>
</dbReference>
<dbReference type="Pfam" id="PF00691">
    <property type="entry name" value="OmpA"/>
    <property type="match status" value="1"/>
</dbReference>
<dbReference type="GO" id="GO:0009279">
    <property type="term" value="C:cell outer membrane"/>
    <property type="evidence" value="ECO:0007669"/>
    <property type="project" value="UniProtKB-SubCell"/>
</dbReference>
<dbReference type="RefSeq" id="WP_183476067.1">
    <property type="nucleotide sequence ID" value="NZ_JACIFO010000002.1"/>
</dbReference>
<evidence type="ECO:0000256" key="3">
    <source>
        <dbReference type="ARBA" id="ARBA00023237"/>
    </source>
</evidence>
<evidence type="ECO:0000313" key="8">
    <source>
        <dbReference type="EMBL" id="MBB4118257.1"/>
    </source>
</evidence>
<keyword evidence="6" id="KW-0732">Signal</keyword>
<feature type="repeat" description="TPR" evidence="4">
    <location>
        <begin position="88"/>
        <end position="121"/>
    </location>
</feature>
<evidence type="ECO:0000256" key="5">
    <source>
        <dbReference type="PROSITE-ProRule" id="PRU00473"/>
    </source>
</evidence>
<dbReference type="InterPro" id="IPR036737">
    <property type="entry name" value="OmpA-like_sf"/>
</dbReference>
<keyword evidence="9" id="KW-1185">Reference proteome</keyword>
<feature type="domain" description="OmpA-like" evidence="7">
    <location>
        <begin position="503"/>
        <end position="621"/>
    </location>
</feature>
<evidence type="ECO:0000256" key="2">
    <source>
        <dbReference type="ARBA" id="ARBA00023136"/>
    </source>
</evidence>
<accession>A0A840ETM7</accession>
<dbReference type="AlphaFoldDB" id="A0A840ETM7"/>
<evidence type="ECO:0000313" key="9">
    <source>
        <dbReference type="Proteomes" id="UP000553034"/>
    </source>
</evidence>
<reference evidence="8 9" key="1">
    <citation type="submission" date="2020-08" db="EMBL/GenBank/DDBJ databases">
        <title>Genomic Encyclopedia of Type Strains, Phase IV (KMG-IV): sequencing the most valuable type-strain genomes for metagenomic binning, comparative biology and taxonomic classification.</title>
        <authorList>
            <person name="Goeker M."/>
        </authorList>
    </citation>
    <scope>NUCLEOTIDE SEQUENCE [LARGE SCALE GENOMIC DNA]</scope>
    <source>
        <strain evidence="8 9">DSM 29568</strain>
    </source>
</reference>
<organism evidence="8 9">
    <name type="scientific">Mesonia hippocampi</name>
    <dbReference type="NCBI Taxonomy" id="1628250"/>
    <lineage>
        <taxon>Bacteria</taxon>
        <taxon>Pseudomonadati</taxon>
        <taxon>Bacteroidota</taxon>
        <taxon>Flavobacteriia</taxon>
        <taxon>Flavobacteriales</taxon>
        <taxon>Flavobacteriaceae</taxon>
        <taxon>Mesonia</taxon>
    </lineage>
</organism>
<evidence type="ECO:0000256" key="6">
    <source>
        <dbReference type="SAM" id="SignalP"/>
    </source>
</evidence>
<keyword evidence="3" id="KW-0998">Cell outer membrane</keyword>
<dbReference type="PANTHER" id="PTHR30329:SF21">
    <property type="entry name" value="LIPOPROTEIN YIAD-RELATED"/>
    <property type="match status" value="1"/>
</dbReference>
<dbReference type="Pfam" id="PF07676">
    <property type="entry name" value="PD40"/>
    <property type="match status" value="2"/>
</dbReference>
<dbReference type="SUPFAM" id="SSF103088">
    <property type="entry name" value="OmpA-like"/>
    <property type="match status" value="1"/>
</dbReference>
<dbReference type="InterPro" id="IPR011042">
    <property type="entry name" value="6-blade_b-propeller_TolB-like"/>
</dbReference>
<proteinExistence type="predicted"/>
<keyword evidence="2 5" id="KW-0472">Membrane</keyword>
<dbReference type="InterPro" id="IPR011990">
    <property type="entry name" value="TPR-like_helical_dom_sf"/>
</dbReference>
<dbReference type="Proteomes" id="UP000553034">
    <property type="component" value="Unassembled WGS sequence"/>
</dbReference>
<sequence length="621" mass="69994">MKKIYITLAILIAFYSHSYAQNKNTTKADNLFYSYQYTEAIEAYKQLLSNKKATAYIYKQLADSYYLVADMKNAAVYYDKINEKDKDEQSYYRHAQALKTQGEYTQAHKLMDKFVKLNPVDQRALAYMQNKNYVAELKTTEQSFELKKESLNLEHSSSYGASFGILNNIYFVSTYKGNKTDNWTGEPYLNIYQTSFANNAFTEPKPIPELNSKYHDGPLTINKEENIIFFTRDGHLQGNTLKSKKTNTKIGKLGIYRAEKKEGKWTNITPLPFNSSKYSVANPSLSQDGKTLYFASDMPGGMGDTDIWKVTIHSDGTYGKPINLGAHINSLGKENFPFINKDNVLYFASNGHLGLGGYDIFKADLTTNEKAKNLGAPINSKSDDFSFALNHAQNLALFSSNREGNDKIYLASPICKTENNIIVKNATTKQPLSKAKISLLDKNGKNTQSLYTKNDGTISFTTSCKAIPKIKVQLTNYQEQLVSLTAEKQTLVLLEPTPKNEVIITENQVILKPIFFEFNKSNITPQGALELDKLVSVMNKYPNMSILVKAHTDTKGNANYNLKLSQKRAKATVAYIIEKGIDKNRIDGKGMGEKEPKIDCGENCTDKENAQNRRSEFIIVK</sequence>
<dbReference type="Gene3D" id="1.25.40.10">
    <property type="entry name" value="Tetratricopeptide repeat domain"/>
    <property type="match status" value="1"/>
</dbReference>
<protein>
    <submittedName>
        <fullName evidence="8">Outer membrane protein OmpA-like peptidoglycan-associated protein/tetratricopeptide (TPR) repeat protein</fullName>
    </submittedName>
</protein>
<dbReference type="InterPro" id="IPR006664">
    <property type="entry name" value="OMP_bac"/>
</dbReference>
<dbReference type="PROSITE" id="PS51123">
    <property type="entry name" value="OMPA_2"/>
    <property type="match status" value="1"/>
</dbReference>
<dbReference type="InterPro" id="IPR019734">
    <property type="entry name" value="TPR_rpt"/>
</dbReference>
<comment type="caution">
    <text evidence="8">The sequence shown here is derived from an EMBL/GenBank/DDBJ whole genome shotgun (WGS) entry which is preliminary data.</text>
</comment>
<evidence type="ECO:0000256" key="1">
    <source>
        <dbReference type="ARBA" id="ARBA00004442"/>
    </source>
</evidence>
<dbReference type="InterPro" id="IPR011659">
    <property type="entry name" value="WD40"/>
</dbReference>
<dbReference type="PRINTS" id="PR01021">
    <property type="entry name" value="OMPADOMAIN"/>
</dbReference>
<evidence type="ECO:0000256" key="4">
    <source>
        <dbReference type="PROSITE-ProRule" id="PRU00339"/>
    </source>
</evidence>
<dbReference type="PROSITE" id="PS50005">
    <property type="entry name" value="TPR"/>
    <property type="match status" value="1"/>
</dbReference>